<reference evidence="1 2" key="2">
    <citation type="journal article" date="2018" name="Nature">
        <title>Mutant phenotypes for thousands of bacterial genes of unknown function.</title>
        <authorList>
            <person name="Price M.N."/>
            <person name="Wetmore K.M."/>
            <person name="Waters R.J."/>
            <person name="Callaghan M."/>
            <person name="Ray J."/>
            <person name="Liu H."/>
            <person name="Kuehl J.V."/>
            <person name="Melnyk R.A."/>
            <person name="Lamson J.S."/>
            <person name="Suh Y."/>
            <person name="Carlson H.K."/>
            <person name="Esquivel Z."/>
            <person name="Sadeeshkumar H."/>
            <person name="Chakraborty R."/>
            <person name="Zane G.M."/>
            <person name="Rubin B.E."/>
            <person name="Wall J.D."/>
            <person name="Visel A."/>
            <person name="Bristow J."/>
            <person name="Blow M.J."/>
            <person name="Arkin A.P."/>
            <person name="Deutschbauer A.M."/>
        </authorList>
    </citation>
    <scope>NUCLEOTIDE SEQUENCE [LARGE SCALE GENOMIC DNA]</scope>
    <source>
        <strain evidence="1 2">FW300-N2E2</strain>
    </source>
</reference>
<dbReference type="AlphaFoldDB" id="A0A161H8S5"/>
<dbReference type="Proteomes" id="UP000076083">
    <property type="component" value="Chromosome"/>
</dbReference>
<name>A0A161H8S5_PSEFL</name>
<reference evidence="2" key="1">
    <citation type="submission" date="2016-04" db="EMBL/GenBank/DDBJ databases">
        <authorList>
            <person name="Ray J."/>
            <person name="Price M."/>
            <person name="Deutschbauer A."/>
        </authorList>
    </citation>
    <scope>NUCLEOTIDE SEQUENCE [LARGE SCALE GENOMIC DNA]</scope>
    <source>
        <strain evidence="2">FW300-N2E2</strain>
    </source>
</reference>
<sequence length="67" mass="8056">MKARSFDFQVKNLGSQDANIFTKGFNFWTTGQYIFTYSMDYPGARFWYFLKNNRRVCSYERNAILVM</sequence>
<evidence type="ECO:0000313" key="2">
    <source>
        <dbReference type="Proteomes" id="UP000076083"/>
    </source>
</evidence>
<protein>
    <submittedName>
        <fullName evidence="1">Uncharacterized protein</fullName>
    </submittedName>
</protein>
<proteinExistence type="predicted"/>
<gene>
    <name evidence="1" type="ORF">TK06_20905</name>
</gene>
<evidence type="ECO:0000313" key="1">
    <source>
        <dbReference type="EMBL" id="AMZ73447.1"/>
    </source>
</evidence>
<accession>A0A161H8S5</accession>
<dbReference type="EMBL" id="CP015225">
    <property type="protein sequence ID" value="AMZ73447.1"/>
    <property type="molecule type" value="Genomic_DNA"/>
</dbReference>
<organism evidence="1 2">
    <name type="scientific">Pseudomonas fluorescens</name>
    <dbReference type="NCBI Taxonomy" id="294"/>
    <lineage>
        <taxon>Bacteria</taxon>
        <taxon>Pseudomonadati</taxon>
        <taxon>Pseudomonadota</taxon>
        <taxon>Gammaproteobacteria</taxon>
        <taxon>Pseudomonadales</taxon>
        <taxon>Pseudomonadaceae</taxon>
        <taxon>Pseudomonas</taxon>
    </lineage>
</organism>